<evidence type="ECO:0000313" key="4">
    <source>
        <dbReference type="WBParaSite" id="TCONS_00008165.p1"/>
    </source>
</evidence>
<dbReference type="WBParaSite" id="SSTP_0000370200.1">
    <property type="protein sequence ID" value="SSTP_0000370200.1"/>
    <property type="gene ID" value="SSTP_0000370200"/>
</dbReference>
<dbReference type="Pfam" id="PF10323">
    <property type="entry name" value="7TM_GPCR_Srv"/>
    <property type="match status" value="1"/>
</dbReference>
<feature type="transmembrane region" description="Helical" evidence="1">
    <location>
        <begin position="141"/>
        <end position="163"/>
    </location>
</feature>
<keyword evidence="1" id="KW-0472">Membrane</keyword>
<sequence>MDNIINKTNIVEVHFTAFDAFLISFDVISFIIYFMISIIFSIKLLKKSKARSEPSTFELHFIVNFIFDVIQTSIIIFYQKFLHWGLFTDFYMEHKWVEKWYAPMLYSSIASAILGNMVCVINRYVALCHCTFYMKKWTLNWSYLLIITQTILPFIMFSFNFWFKAEKVYAASLKVYIFMVTDPTVSMINNGLISFLSGVASIITISMNLIIISKYDKLMNNITKNEKSKRISMLFYAIFITLTLAALSIQQSVRLFFVFYKYQIGLYLVTYYLFIIVPLIGCVQPYILLILSKSVRKDFGRFYFGWIYKNEVCTNKTKGTTFISKKNKVTDCII</sequence>
<feature type="transmembrane region" description="Helical" evidence="1">
    <location>
        <begin position="20"/>
        <end position="40"/>
    </location>
</feature>
<dbReference type="Proteomes" id="UP000035681">
    <property type="component" value="Unplaced"/>
</dbReference>
<evidence type="ECO:0000313" key="2">
    <source>
        <dbReference type="Proteomes" id="UP000035681"/>
    </source>
</evidence>
<dbReference type="InterPro" id="IPR051119">
    <property type="entry name" value="Nematode_SR-like"/>
</dbReference>
<dbReference type="AlphaFoldDB" id="A0A0K0E2I3"/>
<accession>A0A0K0E2I3</accession>
<feature type="transmembrane region" description="Helical" evidence="1">
    <location>
        <begin position="61"/>
        <end position="80"/>
    </location>
</feature>
<organism evidence="3">
    <name type="scientific">Strongyloides stercoralis</name>
    <name type="common">Threadworm</name>
    <dbReference type="NCBI Taxonomy" id="6248"/>
    <lineage>
        <taxon>Eukaryota</taxon>
        <taxon>Metazoa</taxon>
        <taxon>Ecdysozoa</taxon>
        <taxon>Nematoda</taxon>
        <taxon>Chromadorea</taxon>
        <taxon>Rhabditida</taxon>
        <taxon>Tylenchina</taxon>
        <taxon>Panagrolaimomorpha</taxon>
        <taxon>Strongyloidoidea</taxon>
        <taxon>Strongyloididae</taxon>
        <taxon>Strongyloides</taxon>
    </lineage>
</organism>
<protein>
    <submittedName>
        <fullName evidence="3 4">Serpentine receptor class gamma</fullName>
    </submittedName>
</protein>
<keyword evidence="1" id="KW-0812">Transmembrane</keyword>
<proteinExistence type="predicted"/>
<dbReference type="PANTHER" id="PTHR31627">
    <property type="entry name" value="SERPENTINE RECEPTOR CLASS GAMMA-RELATED"/>
    <property type="match status" value="1"/>
</dbReference>
<evidence type="ECO:0000256" key="1">
    <source>
        <dbReference type="SAM" id="Phobius"/>
    </source>
</evidence>
<dbReference type="PANTHER" id="PTHR31627:SF42">
    <property type="entry name" value="G_PROTEIN_RECEP_F1_2 DOMAIN-CONTAINING PROTEIN-RELATED"/>
    <property type="match status" value="1"/>
</dbReference>
<evidence type="ECO:0000313" key="3">
    <source>
        <dbReference type="WBParaSite" id="SSTP_0000370200.1"/>
    </source>
</evidence>
<name>A0A0K0E2I3_STRER</name>
<feature type="transmembrane region" description="Helical" evidence="1">
    <location>
        <begin position="192"/>
        <end position="212"/>
    </location>
</feature>
<reference evidence="3" key="1">
    <citation type="submission" date="2015-08" db="UniProtKB">
        <authorList>
            <consortium name="WormBaseParasite"/>
        </authorList>
    </citation>
    <scope>IDENTIFICATION</scope>
</reference>
<feature type="transmembrane region" description="Helical" evidence="1">
    <location>
        <begin position="233"/>
        <end position="249"/>
    </location>
</feature>
<feature type="transmembrane region" description="Helical" evidence="1">
    <location>
        <begin position="100"/>
        <end position="121"/>
    </location>
</feature>
<dbReference type="WBParaSite" id="TCONS_00008165.p1">
    <property type="protein sequence ID" value="TCONS_00008165.p1"/>
    <property type="gene ID" value="XLOC_006141"/>
</dbReference>
<dbReference type="InterPro" id="IPR019426">
    <property type="entry name" value="7TM_GPCR_serpentine_rcpt_Srv"/>
</dbReference>
<feature type="transmembrane region" description="Helical" evidence="1">
    <location>
        <begin position="269"/>
        <end position="291"/>
    </location>
</feature>
<keyword evidence="2" id="KW-1185">Reference proteome</keyword>
<keyword evidence="1" id="KW-1133">Transmembrane helix</keyword>